<dbReference type="EMBL" id="VOQQ01000001">
    <property type="protein sequence ID" value="TXC62713.1"/>
    <property type="molecule type" value="Genomic_DNA"/>
</dbReference>
<gene>
    <name evidence="3" type="ORF">FRZ32_02955</name>
</gene>
<feature type="signal peptide" evidence="2">
    <location>
        <begin position="1"/>
        <end position="19"/>
    </location>
</feature>
<accession>A0A5C6TQT9</accession>
<feature type="chain" id="PRO_5022825676" description="C-type lysozyme inhibitor domain-containing protein" evidence="2">
    <location>
        <begin position="20"/>
        <end position="121"/>
    </location>
</feature>
<name>A0A5C6TQT9_9SPHN</name>
<dbReference type="OrthoDB" id="7472092at2"/>
<organism evidence="3 4">
    <name type="scientific">Allosphingosinicella ginsenosidimutans</name>
    <dbReference type="NCBI Taxonomy" id="1176539"/>
    <lineage>
        <taxon>Bacteria</taxon>
        <taxon>Pseudomonadati</taxon>
        <taxon>Pseudomonadota</taxon>
        <taxon>Alphaproteobacteria</taxon>
        <taxon>Sphingomonadales</taxon>
        <taxon>Sphingomonadaceae</taxon>
        <taxon>Allosphingosinicella</taxon>
    </lineage>
</organism>
<feature type="compositionally biased region" description="Polar residues" evidence="1">
    <location>
        <begin position="79"/>
        <end position="94"/>
    </location>
</feature>
<keyword evidence="2" id="KW-0732">Signal</keyword>
<protein>
    <recommendedName>
        <fullName evidence="5">C-type lysozyme inhibitor domain-containing protein</fullName>
    </recommendedName>
</protein>
<sequence>MHKTRILAAAAIAALATLAACNTQPQVITVNQYDPQAEALKNAPPVAPPPMIQASKTYRCADNSLYFVDFYTNNTATIRTSQNGTPTQLNSTDGQPPFTGDNHSVSGTGDRVTINGKSCHT</sequence>
<evidence type="ECO:0008006" key="5">
    <source>
        <dbReference type="Google" id="ProtNLM"/>
    </source>
</evidence>
<feature type="region of interest" description="Disordered" evidence="1">
    <location>
        <begin position="79"/>
        <end position="121"/>
    </location>
</feature>
<evidence type="ECO:0000256" key="2">
    <source>
        <dbReference type="SAM" id="SignalP"/>
    </source>
</evidence>
<comment type="caution">
    <text evidence="3">The sequence shown here is derived from an EMBL/GenBank/DDBJ whole genome shotgun (WGS) entry which is preliminary data.</text>
</comment>
<proteinExistence type="predicted"/>
<dbReference type="PROSITE" id="PS51257">
    <property type="entry name" value="PROKAR_LIPOPROTEIN"/>
    <property type="match status" value="1"/>
</dbReference>
<dbReference type="AlphaFoldDB" id="A0A5C6TQT9"/>
<evidence type="ECO:0000256" key="1">
    <source>
        <dbReference type="SAM" id="MobiDB-lite"/>
    </source>
</evidence>
<dbReference type="RefSeq" id="WP_147042101.1">
    <property type="nucleotide sequence ID" value="NZ_BAABIR010000002.1"/>
</dbReference>
<dbReference type="Proteomes" id="UP000321249">
    <property type="component" value="Unassembled WGS sequence"/>
</dbReference>
<keyword evidence="4" id="KW-1185">Reference proteome</keyword>
<evidence type="ECO:0000313" key="3">
    <source>
        <dbReference type="EMBL" id="TXC62713.1"/>
    </source>
</evidence>
<evidence type="ECO:0000313" key="4">
    <source>
        <dbReference type="Proteomes" id="UP000321249"/>
    </source>
</evidence>
<reference evidence="3 4" key="1">
    <citation type="journal article" date="2015" name="J. Microbiol.">
        <title>Sphingosinicella ginsenosidimutans sp. nov., with ginsenoside converting activity.</title>
        <authorList>
            <person name="Kim J.K."/>
            <person name="Kang M.S."/>
            <person name="Park S.C."/>
            <person name="Kim K.M."/>
            <person name="Choi K."/>
            <person name="Yoon M.H."/>
            <person name="Im W.T."/>
        </authorList>
    </citation>
    <scope>NUCLEOTIDE SEQUENCE [LARGE SCALE GENOMIC DNA]</scope>
    <source>
        <strain evidence="3 4">BS-11</strain>
    </source>
</reference>